<dbReference type="EMBL" id="HE858529">
    <property type="protein sequence ID" value="CCI61593.1"/>
    <property type="molecule type" value="Genomic_DNA"/>
</dbReference>
<name>A0AB33R5A0_STREQ</name>
<dbReference type="KEGG" id="sdc:SDSE_0065"/>
<dbReference type="AlphaFoldDB" id="A0AB33R5A0"/>
<gene>
    <name evidence="1" type="ORF">SDSE_0065</name>
</gene>
<organism evidence="1 2">
    <name type="scientific">Streptococcus dysgalactiae subsp. equisimilis AC-2713</name>
    <dbReference type="NCBI Taxonomy" id="759913"/>
    <lineage>
        <taxon>Bacteria</taxon>
        <taxon>Bacillati</taxon>
        <taxon>Bacillota</taxon>
        <taxon>Bacilli</taxon>
        <taxon>Lactobacillales</taxon>
        <taxon>Streptococcaceae</taxon>
        <taxon>Streptococcus</taxon>
    </lineage>
</organism>
<protein>
    <submittedName>
        <fullName evidence="1">Uncharacterized protein</fullName>
    </submittedName>
</protein>
<evidence type="ECO:0000313" key="2">
    <source>
        <dbReference type="Proteomes" id="UP000009215"/>
    </source>
</evidence>
<dbReference type="Proteomes" id="UP000009215">
    <property type="component" value="Chromosome"/>
</dbReference>
<accession>A0AB33R5A0</accession>
<evidence type="ECO:0000313" key="1">
    <source>
        <dbReference type="EMBL" id="CCI61593.1"/>
    </source>
</evidence>
<reference evidence="1 2" key="1">
    <citation type="submission" date="2012-05" db="EMBL/GenBank/DDBJ databases">
        <title>Complete genome sequence of a Streptococcus dysgalactiae subsp. equisimilis strain possessing Lancefield's group A antigen.</title>
        <authorList>
            <person name="Luetticken R."/>
            <person name="Bruellhoff K."/>
            <person name="Van der Linden M."/>
            <person name="Peltroche-Llacsahuanga H."/>
            <person name="Blom J."/>
            <person name="Weber-Lehmann J."/>
            <person name="Ferretti J.J."/>
            <person name="McShan W.M."/>
        </authorList>
    </citation>
    <scope>NUCLEOTIDE SEQUENCE [LARGE SCALE GENOMIC DNA]</scope>
    <source>
        <strain evidence="1 2">AC-2713</strain>
    </source>
</reference>
<proteinExistence type="predicted"/>
<sequence length="43" mass="5028">MCKKTLSEIVVLIEILFLKKASVKKRAIKGFQKDFEKNFTKIL</sequence>